<dbReference type="InterPro" id="IPR011701">
    <property type="entry name" value="MFS"/>
</dbReference>
<dbReference type="RefSeq" id="XP_682585.1">
    <property type="nucleotide sequence ID" value="XM_677493.1"/>
</dbReference>
<evidence type="ECO:0000256" key="1">
    <source>
        <dbReference type="ARBA" id="ARBA00004141"/>
    </source>
</evidence>
<proteinExistence type="predicted"/>
<comment type="subcellular location">
    <subcellularLocation>
        <location evidence="1">Membrane</location>
        <topology evidence="1">Multi-pass membrane protein</topology>
    </subcellularLocation>
</comment>
<feature type="domain" description="Major facilitator superfamily (MFS) profile" evidence="6">
    <location>
        <begin position="68"/>
        <end position="571"/>
    </location>
</feature>
<feature type="transmembrane region" description="Helical" evidence="5">
    <location>
        <begin position="354"/>
        <end position="378"/>
    </location>
</feature>
<dbReference type="STRING" id="227321.Q5AQW4"/>
<feature type="transmembrane region" description="Helical" evidence="5">
    <location>
        <begin position="136"/>
        <end position="156"/>
    </location>
</feature>
<organism evidence="7 8">
    <name type="scientific">Emericella nidulans (strain FGSC A4 / ATCC 38163 / CBS 112.46 / NRRL 194 / M139)</name>
    <name type="common">Aspergillus nidulans</name>
    <dbReference type="NCBI Taxonomy" id="227321"/>
    <lineage>
        <taxon>Eukaryota</taxon>
        <taxon>Fungi</taxon>
        <taxon>Dikarya</taxon>
        <taxon>Ascomycota</taxon>
        <taxon>Pezizomycotina</taxon>
        <taxon>Eurotiomycetes</taxon>
        <taxon>Eurotiomycetidae</taxon>
        <taxon>Eurotiales</taxon>
        <taxon>Aspergillaceae</taxon>
        <taxon>Aspergillus</taxon>
        <taxon>Aspergillus subgen. Nidulantes</taxon>
    </lineage>
</organism>
<feature type="transmembrane region" description="Helical" evidence="5">
    <location>
        <begin position="581"/>
        <end position="602"/>
    </location>
</feature>
<dbReference type="HOGENOM" id="CLU_000960_26_0_1"/>
<dbReference type="GO" id="GO:0055085">
    <property type="term" value="P:transmembrane transport"/>
    <property type="evidence" value="ECO:0000318"/>
    <property type="project" value="GO_Central"/>
</dbReference>
<dbReference type="SUPFAM" id="SSF103473">
    <property type="entry name" value="MFS general substrate transporter"/>
    <property type="match status" value="1"/>
</dbReference>
<dbReference type="GO" id="GO:0005886">
    <property type="term" value="C:plasma membrane"/>
    <property type="evidence" value="ECO:0000318"/>
    <property type="project" value="GO_Central"/>
</dbReference>
<feature type="transmembrane region" description="Helical" evidence="5">
    <location>
        <begin position="162"/>
        <end position="180"/>
    </location>
</feature>
<evidence type="ECO:0000256" key="4">
    <source>
        <dbReference type="ARBA" id="ARBA00023136"/>
    </source>
</evidence>
<dbReference type="AlphaFoldDB" id="Q5AQW4"/>
<feature type="transmembrane region" description="Helical" evidence="5">
    <location>
        <begin position="306"/>
        <end position="326"/>
    </location>
</feature>
<dbReference type="KEGG" id="ani:ANIA_09316"/>
<evidence type="ECO:0000256" key="5">
    <source>
        <dbReference type="SAM" id="Phobius"/>
    </source>
</evidence>
<reference evidence="8" key="2">
    <citation type="journal article" date="2009" name="Fungal Genet. Biol.">
        <title>The 2008 update of the Aspergillus nidulans genome annotation: a community effort.</title>
        <authorList>
            <person name="Wortman J.R."/>
            <person name="Gilsenan J.M."/>
            <person name="Joardar V."/>
            <person name="Deegan J."/>
            <person name="Clutterbuck J."/>
            <person name="Andersen M.R."/>
            <person name="Archer D."/>
            <person name="Bencina M."/>
            <person name="Braus G."/>
            <person name="Coutinho P."/>
            <person name="von Dohren H."/>
            <person name="Doonan J."/>
            <person name="Driessen A.J."/>
            <person name="Durek P."/>
            <person name="Espeso E."/>
            <person name="Fekete E."/>
            <person name="Flipphi M."/>
            <person name="Estrada C.G."/>
            <person name="Geysens S."/>
            <person name="Goldman G."/>
            <person name="de Groot P.W."/>
            <person name="Hansen K."/>
            <person name="Harris S.D."/>
            <person name="Heinekamp T."/>
            <person name="Helmstaedt K."/>
            <person name="Henrissat B."/>
            <person name="Hofmann G."/>
            <person name="Homan T."/>
            <person name="Horio T."/>
            <person name="Horiuchi H."/>
            <person name="James S."/>
            <person name="Jones M."/>
            <person name="Karaffa L."/>
            <person name="Karanyi Z."/>
            <person name="Kato M."/>
            <person name="Keller N."/>
            <person name="Kelly D.E."/>
            <person name="Kiel J.A."/>
            <person name="Kim J.M."/>
            <person name="van der Klei I.J."/>
            <person name="Klis F.M."/>
            <person name="Kovalchuk A."/>
            <person name="Krasevec N."/>
            <person name="Kubicek C.P."/>
            <person name="Liu B."/>
            <person name="Maccabe A."/>
            <person name="Meyer V."/>
            <person name="Mirabito P."/>
            <person name="Miskei M."/>
            <person name="Mos M."/>
            <person name="Mullins J."/>
            <person name="Nelson D.R."/>
            <person name="Nielsen J."/>
            <person name="Oakley B.R."/>
            <person name="Osmani S.A."/>
            <person name="Pakula T."/>
            <person name="Paszewski A."/>
            <person name="Paulsen I."/>
            <person name="Pilsyk S."/>
            <person name="Pocsi I."/>
            <person name="Punt P.J."/>
            <person name="Ram A.F."/>
            <person name="Ren Q."/>
            <person name="Robellet X."/>
            <person name="Robson G."/>
            <person name="Seiboth B."/>
            <person name="van Solingen P."/>
            <person name="Specht T."/>
            <person name="Sun J."/>
            <person name="Taheri-Talesh N."/>
            <person name="Takeshita N."/>
            <person name="Ussery D."/>
            <person name="vanKuyk P.A."/>
            <person name="Visser H."/>
            <person name="van de Vondervoort P.J."/>
            <person name="de Vries R.P."/>
            <person name="Walton J."/>
            <person name="Xiang X."/>
            <person name="Xiong Y."/>
            <person name="Zeng A.P."/>
            <person name="Brandt B.W."/>
            <person name="Cornell M.J."/>
            <person name="van den Hondel C.A."/>
            <person name="Visser J."/>
            <person name="Oliver S.G."/>
            <person name="Turner G."/>
        </authorList>
    </citation>
    <scope>GENOME REANNOTATION</scope>
    <source>
        <strain evidence="8">FGSC A4 / ATCC 38163 / CBS 112.46 / NRRL 194 / M139</strain>
    </source>
</reference>
<dbReference type="InParanoid" id="Q5AQW4"/>
<dbReference type="GO" id="GO:0022857">
    <property type="term" value="F:transmembrane transporter activity"/>
    <property type="evidence" value="ECO:0000318"/>
    <property type="project" value="GO_Central"/>
</dbReference>
<dbReference type="EMBL" id="BN001308">
    <property type="protein sequence ID" value="CBF87389.1"/>
    <property type="molecule type" value="Genomic_DNA"/>
</dbReference>
<protein>
    <submittedName>
        <fullName evidence="7">MFS multidrug transporter, putative (AFU_orthologue AFUA_1G05010)</fullName>
    </submittedName>
</protein>
<dbReference type="PANTHER" id="PTHR23501">
    <property type="entry name" value="MAJOR FACILITATOR SUPERFAMILY"/>
    <property type="match status" value="1"/>
</dbReference>
<gene>
    <name evidence="7" type="ORF">ANIA_09316</name>
</gene>
<keyword evidence="2 5" id="KW-0812">Transmembrane</keyword>
<evidence type="ECO:0000313" key="7">
    <source>
        <dbReference type="EMBL" id="CBF87389.1"/>
    </source>
</evidence>
<evidence type="ECO:0000313" key="8">
    <source>
        <dbReference type="Proteomes" id="UP000000560"/>
    </source>
</evidence>
<feature type="transmembrane region" description="Helical" evidence="5">
    <location>
        <begin position="506"/>
        <end position="526"/>
    </location>
</feature>
<sequence length="670" mass="72976">MVFYLLYKHIKKSRAAKRQSHSIPLRPFDDQHDSNSLTPPNTSALYEKSISHEVEAEKRRRRVYRLKLVCALFMPYFLATIDLTIVATAVPFIASHFNELSELNWIVTAFTLTSTALIPSFGQLSDVFGRHVTLQLATFLMLVGSVLGAAAQTWGMLLLGRALQGVGSAGLMSTVMIILADNVTLEENAKNNSIFSFVSGVAYAVGPVIGGYLTDVSIRLLYTRRCAKYAGKLALLLRNLHSFYVVLRDNLKQGTHFRRGSRLSSFLPALATIDIVGTILFIFGVGLIILGTAWGGSTYPWVSAEVLTPLVVGGICFAMFFVYEYFLENGVFGRIFPAQKPMLPYSMFKKIDTLWLTVLQFAAGAAMYSVFYYVGIYFTVVEAYSASKAGVQLLYYIPGLGGTFNLSKPPLTPISLALTRSYPAGVYLAILLCNTYPAQTFPPLLLGTFAETIGLGVLIYAIRTERSNILNGMMVLAGAGTGIRLMPASLHASGVWPDRIASALSLLRFALPFGGTLGITIMGSVFNNKLAEGVASIQGYGSSNVSAQDLAHGGTSSLSFINSLPADAQAKVRTSGRDAIMWAYIAILPIIGISILTTMFMGNVWIGKRKNRTAAVEQGMSEDETRSGESEVVFVPYLYALAKGINKYKYITRPALESNPTEASGRQETQ</sequence>
<dbReference type="InterPro" id="IPR020846">
    <property type="entry name" value="MFS_dom"/>
</dbReference>
<dbReference type="OMA" id="QTWGMLL"/>
<feature type="transmembrane region" description="Helical" evidence="5">
    <location>
        <begin position="192"/>
        <end position="209"/>
    </location>
</feature>
<evidence type="ECO:0000256" key="2">
    <source>
        <dbReference type="ARBA" id="ARBA00022692"/>
    </source>
</evidence>
<dbReference type="eggNOG" id="KOG0254">
    <property type="taxonomic scope" value="Eukaryota"/>
</dbReference>
<feature type="transmembrane region" description="Helical" evidence="5">
    <location>
        <begin position="267"/>
        <end position="294"/>
    </location>
</feature>
<dbReference type="Gene3D" id="1.20.1250.20">
    <property type="entry name" value="MFS general substrate transporter like domains"/>
    <property type="match status" value="1"/>
</dbReference>
<dbReference type="GeneID" id="2867802"/>
<evidence type="ECO:0000259" key="6">
    <source>
        <dbReference type="PROSITE" id="PS50850"/>
    </source>
</evidence>
<dbReference type="PROSITE" id="PS50850">
    <property type="entry name" value="MFS"/>
    <property type="match status" value="1"/>
</dbReference>
<feature type="transmembrane region" description="Helical" evidence="5">
    <location>
        <begin position="68"/>
        <end position="93"/>
    </location>
</feature>
<feature type="transmembrane region" description="Helical" evidence="5">
    <location>
        <begin position="444"/>
        <end position="462"/>
    </location>
</feature>
<dbReference type="Pfam" id="PF07690">
    <property type="entry name" value="MFS_1"/>
    <property type="match status" value="1"/>
</dbReference>
<dbReference type="Proteomes" id="UP000000560">
    <property type="component" value="Chromosome VIII"/>
</dbReference>
<dbReference type="InterPro" id="IPR036259">
    <property type="entry name" value="MFS_trans_sf"/>
</dbReference>
<dbReference type="PANTHER" id="PTHR23501:SF39">
    <property type="entry name" value="MULTIDRUG TRANSPORTER, PUTATIVE (AFU_ORTHOLOGUE AFUA_1G05010)-RELATED"/>
    <property type="match status" value="1"/>
</dbReference>
<name>Q5AQW4_EMENI</name>
<keyword evidence="4 5" id="KW-0472">Membrane</keyword>
<accession>Q5AQW4</accession>
<evidence type="ECO:0000256" key="3">
    <source>
        <dbReference type="ARBA" id="ARBA00022989"/>
    </source>
</evidence>
<accession>C8VQR9</accession>
<reference evidence="8" key="1">
    <citation type="journal article" date="2005" name="Nature">
        <title>Sequencing of Aspergillus nidulans and comparative analysis with A. fumigatus and A. oryzae.</title>
        <authorList>
            <person name="Galagan J.E."/>
            <person name="Calvo S.E."/>
            <person name="Cuomo C."/>
            <person name="Ma L.J."/>
            <person name="Wortman J.R."/>
            <person name="Batzoglou S."/>
            <person name="Lee S.I."/>
            <person name="Basturkmen M."/>
            <person name="Spevak C.C."/>
            <person name="Clutterbuck J."/>
            <person name="Kapitonov V."/>
            <person name="Jurka J."/>
            <person name="Scazzocchio C."/>
            <person name="Farman M."/>
            <person name="Butler J."/>
            <person name="Purcell S."/>
            <person name="Harris S."/>
            <person name="Braus G.H."/>
            <person name="Draht O."/>
            <person name="Busch S."/>
            <person name="D'Enfert C."/>
            <person name="Bouchier C."/>
            <person name="Goldman G.H."/>
            <person name="Bell-Pedersen D."/>
            <person name="Griffiths-Jones S."/>
            <person name="Doonan J.H."/>
            <person name="Yu J."/>
            <person name="Vienken K."/>
            <person name="Pain A."/>
            <person name="Freitag M."/>
            <person name="Selker E.U."/>
            <person name="Archer D.B."/>
            <person name="Penalva M.A."/>
            <person name="Oakley B.R."/>
            <person name="Momany M."/>
            <person name="Tanaka T."/>
            <person name="Kumagai T."/>
            <person name="Asai K."/>
            <person name="Machida M."/>
            <person name="Nierman W.C."/>
            <person name="Denning D.W."/>
            <person name="Caddick M."/>
            <person name="Hynes M."/>
            <person name="Paoletti M."/>
            <person name="Fischer R."/>
            <person name="Miller B."/>
            <person name="Dyer P."/>
            <person name="Sachs M.S."/>
            <person name="Osmani S.A."/>
            <person name="Birren B.W."/>
        </authorList>
    </citation>
    <scope>NUCLEOTIDE SEQUENCE [LARGE SCALE GENOMIC DNA]</scope>
    <source>
        <strain evidence="8">FGSC A4 / ATCC 38163 / CBS 112.46 / NRRL 194 / M139</strain>
    </source>
</reference>
<feature type="transmembrane region" description="Helical" evidence="5">
    <location>
        <begin position="468"/>
        <end position="486"/>
    </location>
</feature>
<keyword evidence="8" id="KW-1185">Reference proteome</keyword>
<keyword evidence="3 5" id="KW-1133">Transmembrane helix</keyword>
<dbReference type="OrthoDB" id="6770063at2759"/>